<dbReference type="PANTHER" id="PTHR10552">
    <property type="entry name" value="U2 SMALL NUCLEAR RIBONUCLEOPROTEIN A"/>
    <property type="match status" value="1"/>
</dbReference>
<dbReference type="KEGG" id="tad:TRIADDRAFT_28604"/>
<gene>
    <name evidence="6" type="ORF">TRIADDRAFT_28604</name>
</gene>
<comment type="subcellular location">
    <subcellularLocation>
        <location evidence="1">Nucleus</location>
    </subcellularLocation>
</comment>
<evidence type="ECO:0000256" key="5">
    <source>
        <dbReference type="ARBA" id="ARBA00024196"/>
    </source>
</evidence>
<dbReference type="OrthoDB" id="433501at2759"/>
<dbReference type="GO" id="GO:0030620">
    <property type="term" value="F:U2 snRNA binding"/>
    <property type="evidence" value="ECO:0000318"/>
    <property type="project" value="GO_Central"/>
</dbReference>
<dbReference type="HOGENOM" id="CLU_061027_0_1_1"/>
<keyword evidence="7" id="KW-1185">Reference proteome</keyword>
<name>B3S3U5_TRIAD</name>
<dbReference type="Pfam" id="PF14580">
    <property type="entry name" value="LRR_9"/>
    <property type="match status" value="1"/>
</dbReference>
<protein>
    <recommendedName>
        <fullName evidence="8">U2A'/phosphoprotein 32 family A C-terminal domain-containing protein</fullName>
    </recommendedName>
</protein>
<evidence type="ECO:0000313" key="6">
    <source>
        <dbReference type="EMBL" id="EDV22526.1"/>
    </source>
</evidence>
<dbReference type="GO" id="GO:0005686">
    <property type="term" value="C:U2 snRNP"/>
    <property type="evidence" value="ECO:0000318"/>
    <property type="project" value="GO_Central"/>
</dbReference>
<evidence type="ECO:0000256" key="1">
    <source>
        <dbReference type="ARBA" id="ARBA00004123"/>
    </source>
</evidence>
<dbReference type="EMBL" id="DS985249">
    <property type="protein sequence ID" value="EDV22526.1"/>
    <property type="molecule type" value="Genomic_DNA"/>
</dbReference>
<sequence length="251" mass="28141">MVKLTADLIAMAPQFTNAVKDRELDLRGNRITILENLGATLDQFDTIDFSDNGIRKLEGFPLLRRLKCILLNNNQLCRIGSNLEDSLPMLEELILTCNNMQELGDIEPLSTVKTLKSLCLLKNPIANKKHYRLYVIYKLPHIKLLDFLKVKEKERIAAEKLFAGSQGKDLLNEIGKKSKTFMPGEKLEEAKAAVTNSHANAIKEAIAKANTLEEVQRLEVMLKAGQYPDNIIASDNAGGDEMEVEEVEMES</sequence>
<organism evidence="6 7">
    <name type="scientific">Trichoplax adhaerens</name>
    <name type="common">Trichoplax reptans</name>
    <dbReference type="NCBI Taxonomy" id="10228"/>
    <lineage>
        <taxon>Eukaryota</taxon>
        <taxon>Metazoa</taxon>
        <taxon>Placozoa</taxon>
        <taxon>Uniplacotomia</taxon>
        <taxon>Trichoplacea</taxon>
        <taxon>Trichoplacidae</taxon>
        <taxon>Trichoplax</taxon>
    </lineage>
</organism>
<evidence type="ECO:0000256" key="4">
    <source>
        <dbReference type="ARBA" id="ARBA00023242"/>
    </source>
</evidence>
<dbReference type="FunCoup" id="B3S3U5">
    <property type="interactions" value="2540"/>
</dbReference>
<dbReference type="PANTHER" id="PTHR10552:SF6">
    <property type="entry name" value="U2 SMALL NUCLEAR RIBONUCLEOPROTEIN A"/>
    <property type="match status" value="1"/>
</dbReference>
<keyword evidence="3" id="KW-0677">Repeat</keyword>
<dbReference type="FunFam" id="3.80.10.10:FF:000026">
    <property type="entry name" value="U2 small nuclear ribonucleoprotein A"/>
    <property type="match status" value="1"/>
</dbReference>
<reference evidence="6 7" key="1">
    <citation type="journal article" date="2008" name="Nature">
        <title>The Trichoplax genome and the nature of placozoans.</title>
        <authorList>
            <person name="Srivastava M."/>
            <person name="Begovic E."/>
            <person name="Chapman J."/>
            <person name="Putnam N.H."/>
            <person name="Hellsten U."/>
            <person name="Kawashima T."/>
            <person name="Kuo A."/>
            <person name="Mitros T."/>
            <person name="Salamov A."/>
            <person name="Carpenter M.L."/>
            <person name="Signorovitch A.Y."/>
            <person name="Moreno M.A."/>
            <person name="Kamm K."/>
            <person name="Grimwood J."/>
            <person name="Schmutz J."/>
            <person name="Shapiro H."/>
            <person name="Grigoriev I.V."/>
            <person name="Buss L.W."/>
            <person name="Schierwater B."/>
            <person name="Dellaporta S.L."/>
            <person name="Rokhsar D.S."/>
        </authorList>
    </citation>
    <scope>NUCLEOTIDE SEQUENCE [LARGE SCALE GENOMIC DNA]</scope>
    <source>
        <strain evidence="6 7">Grell-BS-1999</strain>
    </source>
</reference>
<dbReference type="AlphaFoldDB" id="B3S3U5"/>
<accession>B3S3U5</accession>
<dbReference type="eggNOG" id="KOG1644">
    <property type="taxonomic scope" value="Eukaryota"/>
</dbReference>
<dbReference type="STRING" id="10228.B3S3U5"/>
<dbReference type="CTD" id="6756103"/>
<evidence type="ECO:0000256" key="2">
    <source>
        <dbReference type="ARBA" id="ARBA00022614"/>
    </source>
</evidence>
<comment type="similarity">
    <text evidence="5">Belongs to the U2 small nuclear ribonucleoprotein A family.</text>
</comment>
<dbReference type="PhylomeDB" id="B3S3U5"/>
<dbReference type="InParanoid" id="B3S3U5"/>
<dbReference type="GeneID" id="6756103"/>
<keyword evidence="2" id="KW-0433">Leucine-rich repeat</keyword>
<dbReference type="GO" id="GO:0000398">
    <property type="term" value="P:mRNA splicing, via spliceosome"/>
    <property type="evidence" value="ECO:0000318"/>
    <property type="project" value="GO_Central"/>
</dbReference>
<dbReference type="Proteomes" id="UP000009022">
    <property type="component" value="Unassembled WGS sequence"/>
</dbReference>
<dbReference type="RefSeq" id="XP_002115070.1">
    <property type="nucleotide sequence ID" value="XM_002115034.1"/>
</dbReference>
<dbReference type="OMA" id="PNYREYM"/>
<proteinExistence type="inferred from homology"/>
<evidence type="ECO:0008006" key="8">
    <source>
        <dbReference type="Google" id="ProtNLM"/>
    </source>
</evidence>
<evidence type="ECO:0000313" key="7">
    <source>
        <dbReference type="Proteomes" id="UP000009022"/>
    </source>
</evidence>
<evidence type="ECO:0000256" key="3">
    <source>
        <dbReference type="ARBA" id="ARBA00022737"/>
    </source>
</evidence>
<dbReference type="InterPro" id="IPR032675">
    <property type="entry name" value="LRR_dom_sf"/>
</dbReference>
<keyword evidence="4" id="KW-0539">Nucleus</keyword>
<dbReference type="Gene3D" id="3.80.10.10">
    <property type="entry name" value="Ribonuclease Inhibitor"/>
    <property type="match status" value="1"/>
</dbReference>
<dbReference type="SUPFAM" id="SSF52058">
    <property type="entry name" value="L domain-like"/>
    <property type="match status" value="1"/>
</dbReference>
<dbReference type="InterPro" id="IPR044640">
    <property type="entry name" value="RU2A"/>
</dbReference>